<sequence>MEGSFSLDFLCIHWLFSSLHLFANFMSRCRKSWMLYGRLGLSGVVNLHEGMTWTVLDTEGLWHSFSVLFLDTQAIRRLIYMSLILVCDKL</sequence>
<protein>
    <submittedName>
        <fullName evidence="1">Uncharacterized protein</fullName>
    </submittedName>
</protein>
<gene>
    <name evidence="1" type="ORF">ZEAMMB73_Zm00001d019451</name>
</gene>
<reference evidence="1" key="1">
    <citation type="submission" date="2015-12" db="EMBL/GenBank/DDBJ databases">
        <title>Update maize B73 reference genome by single molecule sequencing technologies.</title>
        <authorList>
            <consortium name="Maize Genome Sequencing Project"/>
            <person name="Ware D."/>
        </authorList>
    </citation>
    <scope>NUCLEOTIDE SEQUENCE [LARGE SCALE GENOMIC DNA]</scope>
    <source>
        <tissue evidence="1">Seedling</tissue>
    </source>
</reference>
<accession>A0A1D6HXJ7</accession>
<evidence type="ECO:0000313" key="1">
    <source>
        <dbReference type="EMBL" id="ONM52928.1"/>
    </source>
</evidence>
<organism evidence="1">
    <name type="scientific">Zea mays</name>
    <name type="common">Maize</name>
    <dbReference type="NCBI Taxonomy" id="4577"/>
    <lineage>
        <taxon>Eukaryota</taxon>
        <taxon>Viridiplantae</taxon>
        <taxon>Streptophyta</taxon>
        <taxon>Embryophyta</taxon>
        <taxon>Tracheophyta</taxon>
        <taxon>Spermatophyta</taxon>
        <taxon>Magnoliopsida</taxon>
        <taxon>Liliopsida</taxon>
        <taxon>Poales</taxon>
        <taxon>Poaceae</taxon>
        <taxon>PACMAD clade</taxon>
        <taxon>Panicoideae</taxon>
        <taxon>Andropogonodae</taxon>
        <taxon>Andropogoneae</taxon>
        <taxon>Tripsacinae</taxon>
        <taxon>Zea</taxon>
    </lineage>
</organism>
<dbReference type="AlphaFoldDB" id="A0A1D6HXJ7"/>
<dbReference type="EMBL" id="CM007650">
    <property type="protein sequence ID" value="ONM52928.1"/>
    <property type="molecule type" value="Genomic_DNA"/>
</dbReference>
<name>A0A1D6HXJ7_MAIZE</name>
<proteinExistence type="predicted"/>